<evidence type="ECO:0000256" key="15">
    <source>
        <dbReference type="ARBA" id="ARBA00036527"/>
    </source>
</evidence>
<evidence type="ECO:0000256" key="11">
    <source>
        <dbReference type="ARBA" id="ARBA00023055"/>
    </source>
</evidence>
<keyword evidence="9" id="KW-0067">ATP-binding</keyword>
<dbReference type="Proteomes" id="UP000494165">
    <property type="component" value="Unassembled WGS sequence"/>
</dbReference>
<dbReference type="Pfam" id="PF13193">
    <property type="entry name" value="AMP-binding_C"/>
    <property type="match status" value="1"/>
</dbReference>
<evidence type="ECO:0000256" key="8">
    <source>
        <dbReference type="ARBA" id="ARBA00022832"/>
    </source>
</evidence>
<evidence type="ECO:0000256" key="18">
    <source>
        <dbReference type="ARBA" id="ARBA00048666"/>
    </source>
</evidence>
<comment type="subcellular location">
    <subcellularLocation>
        <location evidence="1">Cell membrane</location>
        <topology evidence="1">Multi-pass membrane protein</topology>
    </subcellularLocation>
    <subcellularLocation>
        <location evidence="17">Peroxisome membrane</location>
    </subcellularLocation>
</comment>
<keyword evidence="3" id="KW-0813">Transport</keyword>
<evidence type="ECO:0000256" key="7">
    <source>
        <dbReference type="ARBA" id="ARBA00022741"/>
    </source>
</evidence>
<dbReference type="EMBL" id="CADEPI010000024">
    <property type="protein sequence ID" value="CAB3366183.1"/>
    <property type="molecule type" value="Genomic_DNA"/>
</dbReference>
<reference evidence="25 26" key="1">
    <citation type="submission" date="2020-04" db="EMBL/GenBank/DDBJ databases">
        <authorList>
            <person name="Alioto T."/>
            <person name="Alioto T."/>
            <person name="Gomez Garrido J."/>
        </authorList>
    </citation>
    <scope>NUCLEOTIDE SEQUENCE [LARGE SCALE GENOMIC DNA]</scope>
</reference>
<accession>A0A8S1CLQ5</accession>
<protein>
    <recommendedName>
        <fullName evidence="20">Very long-chain fatty acid transport protein</fullName>
        <ecNumber evidence="14">6.2.1.3</ecNumber>
    </recommendedName>
    <alternativeName>
        <fullName evidence="16">Long-chain-fatty-acid--CoA ligase</fullName>
    </alternativeName>
    <alternativeName>
        <fullName evidence="21">Very-long-chain acyl-CoA synthetase</fullName>
    </alternativeName>
</protein>
<evidence type="ECO:0000256" key="17">
    <source>
        <dbReference type="ARBA" id="ARBA00046271"/>
    </source>
</evidence>
<evidence type="ECO:0000256" key="19">
    <source>
        <dbReference type="ARBA" id="ARBA00060276"/>
    </source>
</evidence>
<dbReference type="OrthoDB" id="288590at2759"/>
<comment type="function">
    <text evidence="19">Acyl-CoA synthetase required for both the import of long chain fatty acids (LCFAs) (C14-C18) and the activation very long chain fatty acids (VLCFAs) (C20-C26) by esterification of the fatty acids into metabolically active CoA-thioesters for subsequent degradation or incorporation into phospholipids. The transport and fatty acyl-CoA synthetase activities are genetically separable and are thus independent activities. Esterifies VLCFAs in the peroxisome matrix. The VLCFAs are actively transported into peroxisomes by a PXA1-PXA2 heterodimeric transporter in the peroxisomal membrane.</text>
</comment>
<dbReference type="FunFam" id="3.40.50.12780:FF:000019">
    <property type="entry name" value="Long-chain fatty acid transporter"/>
    <property type="match status" value="1"/>
</dbReference>
<evidence type="ECO:0000256" key="21">
    <source>
        <dbReference type="ARBA" id="ARBA00078285"/>
    </source>
</evidence>
<keyword evidence="5" id="KW-0436">Ligase</keyword>
<evidence type="ECO:0000256" key="12">
    <source>
        <dbReference type="ARBA" id="ARBA00023136"/>
    </source>
</evidence>
<evidence type="ECO:0000259" key="23">
    <source>
        <dbReference type="Pfam" id="PF00501"/>
    </source>
</evidence>
<dbReference type="AlphaFoldDB" id="A0A8S1CLQ5"/>
<keyword evidence="12 22" id="KW-0472">Membrane</keyword>
<feature type="domain" description="AMP-binding enzyme C-terminal" evidence="24">
    <location>
        <begin position="526"/>
        <end position="601"/>
    </location>
</feature>
<dbReference type="InterPro" id="IPR045851">
    <property type="entry name" value="AMP-bd_C_sf"/>
</dbReference>
<dbReference type="FunFam" id="3.30.300.30:FF:000002">
    <property type="entry name" value="Long-chain fatty acid transport protein 1"/>
    <property type="match status" value="1"/>
</dbReference>
<evidence type="ECO:0000256" key="9">
    <source>
        <dbReference type="ARBA" id="ARBA00022840"/>
    </source>
</evidence>
<dbReference type="PANTHER" id="PTHR43107">
    <property type="entry name" value="LONG-CHAIN FATTY ACID TRANSPORT PROTEIN"/>
    <property type="match status" value="1"/>
</dbReference>
<dbReference type="InterPro" id="IPR042099">
    <property type="entry name" value="ANL_N_sf"/>
</dbReference>
<dbReference type="GO" id="GO:0005778">
    <property type="term" value="C:peroxisomal membrane"/>
    <property type="evidence" value="ECO:0007669"/>
    <property type="project" value="UniProtKB-SubCell"/>
</dbReference>
<dbReference type="InterPro" id="IPR000873">
    <property type="entry name" value="AMP-dep_synth/lig_dom"/>
</dbReference>
<comment type="catalytic activity">
    <reaction evidence="15">
        <text>a very long-chain fatty acid + ATP + CoA = a very long-chain fatty acyl-CoA + AMP + diphosphate</text>
        <dbReference type="Rhea" id="RHEA:54536"/>
        <dbReference type="ChEBI" id="CHEBI:30616"/>
        <dbReference type="ChEBI" id="CHEBI:33019"/>
        <dbReference type="ChEBI" id="CHEBI:57287"/>
        <dbReference type="ChEBI" id="CHEBI:58950"/>
        <dbReference type="ChEBI" id="CHEBI:138261"/>
        <dbReference type="ChEBI" id="CHEBI:456215"/>
    </reaction>
    <physiologicalReaction direction="left-to-right" evidence="15">
        <dbReference type="Rhea" id="RHEA:54537"/>
    </physiologicalReaction>
</comment>
<dbReference type="GO" id="GO:0005886">
    <property type="term" value="C:plasma membrane"/>
    <property type="evidence" value="ECO:0007669"/>
    <property type="project" value="UniProtKB-SubCell"/>
</dbReference>
<sequence>MKEDKISKLASFVASVLILIFQPLALILQFAYVTVFSLIVWKLPRVWTIIKTLPRDLGLVKVMIKVKAENRRFKKYNMSPASMLSDLANYRPDDVFILFKDQIWTYKQLDELSWKVTICFHKRGFKQGDVVALVSTNRPEYVAIWVGLSRLGVVTALVNTSLRKKALQHSLNNVRSKAVIVSNDLVDAIGDIKETIPNACQLFSFNGADQPFQHYEGFDFLNPLLNAEQGHPIESLRFPNYDNALLYIFTSGTTGLPKAAIMKTSRYLCVALSAINLAKLDSKDRLYIPLPLYHSAGTVVGFGSAITRGLSCVLREKFSATKYWEDCSKNKCTVAQYIGEMCRYLLIAPETPFDKDHEVVKMLGNGLKEGIWKRFLDRFAIQKVVEFYGATEGNCNIVNSEGKIGAVGFLPIILPDFANPLALVRADEQTGELTRDKDNFCIRCKPGEPGMIIGKIMNSDASRQFHGYLNNESASNKKVACDVFTEGDKYFMSGDILVKDELGYLYFKDRTGDTFRWKGENVSNVEVENALADAVGLRDLCVYGVEIPQTDGRAGMATIVDADSTLNLDELAKALSSSLPSYAQPIFMRIAQKIDMTSTFKLKKFNLQNEGFDPAKVGNDTLYFRRARSLHFEELTQELYNEILSGKIRF</sequence>
<dbReference type="GO" id="GO:0044539">
    <property type="term" value="P:long-chain fatty acid import into cell"/>
    <property type="evidence" value="ECO:0007669"/>
    <property type="project" value="TreeGrafter"/>
</dbReference>
<dbReference type="Pfam" id="PF00501">
    <property type="entry name" value="AMP-binding"/>
    <property type="match status" value="1"/>
</dbReference>
<keyword evidence="26" id="KW-1185">Reference proteome</keyword>
<keyword evidence="11" id="KW-0445">Lipid transport</keyword>
<comment type="caution">
    <text evidence="25">The sequence shown here is derived from an EMBL/GenBank/DDBJ whole genome shotgun (WGS) entry which is preliminary data.</text>
</comment>
<dbReference type="GO" id="GO:0005524">
    <property type="term" value="F:ATP binding"/>
    <property type="evidence" value="ECO:0007669"/>
    <property type="project" value="UniProtKB-KW"/>
</dbReference>
<gene>
    <name evidence="25" type="ORF">CLODIP_2_CD01524</name>
</gene>
<evidence type="ECO:0000259" key="24">
    <source>
        <dbReference type="Pfam" id="PF13193"/>
    </source>
</evidence>
<dbReference type="NCBIfam" id="NF006134">
    <property type="entry name" value="PRK08279.1"/>
    <property type="match status" value="1"/>
</dbReference>
<dbReference type="Gene3D" id="3.40.50.12780">
    <property type="entry name" value="N-terminal domain of ligase-like"/>
    <property type="match status" value="1"/>
</dbReference>
<keyword evidence="13" id="KW-0576">Peroxisome</keyword>
<evidence type="ECO:0000256" key="14">
    <source>
        <dbReference type="ARBA" id="ARBA00026121"/>
    </source>
</evidence>
<name>A0A8S1CLQ5_9INSE</name>
<dbReference type="GO" id="GO:0005789">
    <property type="term" value="C:endoplasmic reticulum membrane"/>
    <property type="evidence" value="ECO:0007669"/>
    <property type="project" value="TreeGrafter"/>
</dbReference>
<dbReference type="GO" id="GO:0004467">
    <property type="term" value="F:long-chain fatty acid-CoA ligase activity"/>
    <property type="evidence" value="ECO:0007669"/>
    <property type="project" value="UniProtKB-EC"/>
</dbReference>
<evidence type="ECO:0000256" key="6">
    <source>
        <dbReference type="ARBA" id="ARBA00022692"/>
    </source>
</evidence>
<evidence type="ECO:0000256" key="13">
    <source>
        <dbReference type="ARBA" id="ARBA00023140"/>
    </source>
</evidence>
<keyword evidence="8" id="KW-0443">Lipid metabolism</keyword>
<keyword evidence="4" id="KW-1003">Cell membrane</keyword>
<proteinExistence type="inferred from homology"/>
<keyword evidence="7" id="KW-0547">Nucleotide-binding</keyword>
<evidence type="ECO:0000256" key="4">
    <source>
        <dbReference type="ARBA" id="ARBA00022475"/>
    </source>
</evidence>
<keyword evidence="8" id="KW-0276">Fatty acid metabolism</keyword>
<evidence type="ECO:0000256" key="5">
    <source>
        <dbReference type="ARBA" id="ARBA00022598"/>
    </source>
</evidence>
<comment type="catalytic activity">
    <reaction evidence="18">
        <text>tetracosanoate + ATP + CoA = tetracosanoyl-CoA + AMP + diphosphate</text>
        <dbReference type="Rhea" id="RHEA:33639"/>
        <dbReference type="ChEBI" id="CHEBI:30616"/>
        <dbReference type="ChEBI" id="CHEBI:31014"/>
        <dbReference type="ChEBI" id="CHEBI:33019"/>
        <dbReference type="ChEBI" id="CHEBI:57287"/>
        <dbReference type="ChEBI" id="CHEBI:65052"/>
        <dbReference type="ChEBI" id="CHEBI:456215"/>
    </reaction>
    <physiologicalReaction direction="left-to-right" evidence="18">
        <dbReference type="Rhea" id="RHEA:33640"/>
    </physiologicalReaction>
</comment>
<comment type="similarity">
    <text evidence="2">Belongs to the ATP-dependent AMP-binding enzyme family.</text>
</comment>
<evidence type="ECO:0000256" key="16">
    <source>
        <dbReference type="ARBA" id="ARBA00041297"/>
    </source>
</evidence>
<feature type="domain" description="AMP-dependent synthetase/ligase" evidence="23">
    <location>
        <begin position="88"/>
        <end position="409"/>
    </location>
</feature>
<evidence type="ECO:0000313" key="25">
    <source>
        <dbReference type="EMBL" id="CAB3366183.1"/>
    </source>
</evidence>
<evidence type="ECO:0000256" key="20">
    <source>
        <dbReference type="ARBA" id="ARBA00068795"/>
    </source>
</evidence>
<evidence type="ECO:0000256" key="10">
    <source>
        <dbReference type="ARBA" id="ARBA00022989"/>
    </source>
</evidence>
<evidence type="ECO:0000256" key="1">
    <source>
        <dbReference type="ARBA" id="ARBA00004651"/>
    </source>
</evidence>
<dbReference type="EC" id="6.2.1.3" evidence="14"/>
<dbReference type="InterPro" id="IPR025110">
    <property type="entry name" value="AMP-bd_C"/>
</dbReference>
<dbReference type="GO" id="GO:0005324">
    <property type="term" value="F:long-chain fatty acid transmembrane transporter activity"/>
    <property type="evidence" value="ECO:0007669"/>
    <property type="project" value="TreeGrafter"/>
</dbReference>
<dbReference type="SUPFAM" id="SSF56801">
    <property type="entry name" value="Acetyl-CoA synthetase-like"/>
    <property type="match status" value="1"/>
</dbReference>
<evidence type="ECO:0000256" key="22">
    <source>
        <dbReference type="SAM" id="Phobius"/>
    </source>
</evidence>
<keyword evidence="10 22" id="KW-1133">Transmembrane helix</keyword>
<organism evidence="25 26">
    <name type="scientific">Cloeon dipterum</name>
    <dbReference type="NCBI Taxonomy" id="197152"/>
    <lineage>
        <taxon>Eukaryota</taxon>
        <taxon>Metazoa</taxon>
        <taxon>Ecdysozoa</taxon>
        <taxon>Arthropoda</taxon>
        <taxon>Hexapoda</taxon>
        <taxon>Insecta</taxon>
        <taxon>Pterygota</taxon>
        <taxon>Palaeoptera</taxon>
        <taxon>Ephemeroptera</taxon>
        <taxon>Pisciforma</taxon>
        <taxon>Baetidae</taxon>
        <taxon>Cloeon</taxon>
    </lineage>
</organism>
<dbReference type="InterPro" id="IPR020845">
    <property type="entry name" value="AMP-binding_CS"/>
</dbReference>
<evidence type="ECO:0000313" key="26">
    <source>
        <dbReference type="Proteomes" id="UP000494165"/>
    </source>
</evidence>
<dbReference type="PANTHER" id="PTHR43107:SF15">
    <property type="entry name" value="FATTY ACID TRANSPORT PROTEIN 3, ISOFORM A"/>
    <property type="match status" value="1"/>
</dbReference>
<feature type="transmembrane region" description="Helical" evidence="22">
    <location>
        <begin position="12"/>
        <end position="41"/>
    </location>
</feature>
<evidence type="ECO:0000256" key="3">
    <source>
        <dbReference type="ARBA" id="ARBA00022448"/>
    </source>
</evidence>
<dbReference type="PROSITE" id="PS00455">
    <property type="entry name" value="AMP_BINDING"/>
    <property type="match status" value="1"/>
</dbReference>
<evidence type="ECO:0000256" key="2">
    <source>
        <dbReference type="ARBA" id="ARBA00006432"/>
    </source>
</evidence>
<dbReference type="Gene3D" id="3.30.300.30">
    <property type="match status" value="1"/>
</dbReference>
<keyword evidence="6 22" id="KW-0812">Transmembrane</keyword>